<dbReference type="Pfam" id="PF15902">
    <property type="entry name" value="Sortilin-Vps10"/>
    <property type="match status" value="1"/>
</dbReference>
<dbReference type="EMBL" id="BKZW01000001">
    <property type="protein sequence ID" value="GER88244.1"/>
    <property type="molecule type" value="Genomic_DNA"/>
</dbReference>
<dbReference type="InterPro" id="IPR015943">
    <property type="entry name" value="WD40/YVTN_repeat-like_dom_sf"/>
</dbReference>
<evidence type="ECO:0000259" key="2">
    <source>
        <dbReference type="Pfam" id="PF15902"/>
    </source>
</evidence>
<evidence type="ECO:0000256" key="1">
    <source>
        <dbReference type="ARBA" id="ARBA00022737"/>
    </source>
</evidence>
<evidence type="ECO:0000313" key="3">
    <source>
        <dbReference type="EMBL" id="GER88244.1"/>
    </source>
</evidence>
<comment type="caution">
    <text evidence="3">The sequence shown here is derived from an EMBL/GenBank/DDBJ whole genome shotgun (WGS) entry which is preliminary data.</text>
</comment>
<proteinExistence type="predicted"/>
<dbReference type="RefSeq" id="WP_162005162.1">
    <property type="nucleotide sequence ID" value="NZ_BKZW01000001.1"/>
</dbReference>
<sequence>MHSPHNRRRARGGSWSLLFPALLIVCLLGLTGCSLTDNPDQDTTVVAHVPTPTPGPSQAVTLRTIHMLDAQTGWAVTQDGHVLHTTTGTTQWHDVSPAVREPVPTFGTATFLDAENAWIAGRVNDKISIWRTYTGGDFWLESPLPLTGQDVTGINFINPQNGWLLLKTANSADNNQPIAVLSTLDGGQDWIQINNVDQPNTSNANTLPLAGDKTGLSFSDINQGWITGTTAGDKTPFFYHTKDGGNTWKQQTLTAPNESTIRTFPPMFSTQNDGVMPAELADNGHAALIYTTHDGGVTWNNSAPNTSITATVSFIDGNQGWAVGSDNKGGSIYSTRDSGKTWDHLSQLGGDVVNVSSLQFITTNNGWAIGSTKADTTQLYQTTNGGKTWSPVTTTART</sequence>
<dbReference type="Gene3D" id="2.130.10.10">
    <property type="entry name" value="YVTN repeat-like/Quinoprotein amine dehydrogenase"/>
    <property type="match status" value="1"/>
</dbReference>
<reference evidence="3 4" key="1">
    <citation type="submission" date="2019-10" db="EMBL/GenBank/DDBJ databases">
        <title>Dictyobacter vulcani sp. nov., within the class Ktedonobacteria, isolated from soil of volcanic Mt. Zao.</title>
        <authorList>
            <person name="Zheng Y."/>
            <person name="Wang C.M."/>
            <person name="Sakai Y."/>
            <person name="Abe K."/>
            <person name="Yokota A."/>
            <person name="Yabe S."/>
        </authorList>
    </citation>
    <scope>NUCLEOTIDE SEQUENCE [LARGE SCALE GENOMIC DNA]</scope>
    <source>
        <strain evidence="3 4">W12</strain>
    </source>
</reference>
<protein>
    <recommendedName>
        <fullName evidence="2">Sortilin N-terminal domain-containing protein</fullName>
    </recommendedName>
</protein>
<organism evidence="3 4">
    <name type="scientific">Dictyobacter vulcani</name>
    <dbReference type="NCBI Taxonomy" id="2607529"/>
    <lineage>
        <taxon>Bacteria</taxon>
        <taxon>Bacillati</taxon>
        <taxon>Chloroflexota</taxon>
        <taxon>Ktedonobacteria</taxon>
        <taxon>Ktedonobacterales</taxon>
        <taxon>Dictyobacteraceae</taxon>
        <taxon>Dictyobacter</taxon>
    </lineage>
</organism>
<gene>
    <name evidence="3" type="ORF">KDW_24060</name>
</gene>
<feature type="domain" description="Sortilin N-terminal" evidence="2">
    <location>
        <begin position="289"/>
        <end position="396"/>
    </location>
</feature>
<dbReference type="PANTHER" id="PTHR47199">
    <property type="entry name" value="PHOTOSYSTEM II STABILITY/ASSEMBLY FACTOR HCF136, CHLOROPLASTIC"/>
    <property type="match status" value="1"/>
</dbReference>
<dbReference type="AlphaFoldDB" id="A0A5J4KFQ4"/>
<keyword evidence="1" id="KW-0677">Repeat</keyword>
<keyword evidence="4" id="KW-1185">Reference proteome</keyword>
<name>A0A5J4KFQ4_9CHLR</name>
<dbReference type="InterPro" id="IPR031778">
    <property type="entry name" value="Sortilin_N"/>
</dbReference>
<evidence type="ECO:0000313" key="4">
    <source>
        <dbReference type="Proteomes" id="UP000326912"/>
    </source>
</evidence>
<dbReference type="SUPFAM" id="SSF110296">
    <property type="entry name" value="Oligoxyloglucan reducing end-specific cellobiohydrolase"/>
    <property type="match status" value="1"/>
</dbReference>
<dbReference type="CDD" id="cd15482">
    <property type="entry name" value="Sialidase_non-viral"/>
    <property type="match status" value="1"/>
</dbReference>
<dbReference type="PANTHER" id="PTHR47199:SF2">
    <property type="entry name" value="PHOTOSYSTEM II STABILITY_ASSEMBLY FACTOR HCF136, CHLOROPLASTIC"/>
    <property type="match status" value="1"/>
</dbReference>
<dbReference type="PROSITE" id="PS51257">
    <property type="entry name" value="PROKAR_LIPOPROTEIN"/>
    <property type="match status" value="1"/>
</dbReference>
<accession>A0A5J4KFQ4</accession>
<dbReference type="Proteomes" id="UP000326912">
    <property type="component" value="Unassembled WGS sequence"/>
</dbReference>